<feature type="compositionally biased region" description="Polar residues" evidence="1">
    <location>
        <begin position="12"/>
        <end position="22"/>
    </location>
</feature>
<organism evidence="2 3">
    <name type="scientific">Euphydryas editha</name>
    <name type="common">Edith's checkerspot</name>
    <dbReference type="NCBI Taxonomy" id="104508"/>
    <lineage>
        <taxon>Eukaryota</taxon>
        <taxon>Metazoa</taxon>
        <taxon>Ecdysozoa</taxon>
        <taxon>Arthropoda</taxon>
        <taxon>Hexapoda</taxon>
        <taxon>Insecta</taxon>
        <taxon>Pterygota</taxon>
        <taxon>Neoptera</taxon>
        <taxon>Endopterygota</taxon>
        <taxon>Lepidoptera</taxon>
        <taxon>Glossata</taxon>
        <taxon>Ditrysia</taxon>
        <taxon>Papilionoidea</taxon>
        <taxon>Nymphalidae</taxon>
        <taxon>Nymphalinae</taxon>
        <taxon>Euphydryas</taxon>
    </lineage>
</organism>
<reference evidence="2" key="1">
    <citation type="submission" date="2022-03" db="EMBL/GenBank/DDBJ databases">
        <authorList>
            <person name="Tunstrom K."/>
        </authorList>
    </citation>
    <scope>NUCLEOTIDE SEQUENCE</scope>
</reference>
<accession>A0AAU9V0C1</accession>
<keyword evidence="3" id="KW-1185">Reference proteome</keyword>
<feature type="region of interest" description="Disordered" evidence="1">
    <location>
        <begin position="1"/>
        <end position="30"/>
    </location>
</feature>
<gene>
    <name evidence="2" type="ORF">EEDITHA_LOCUS19066</name>
</gene>
<evidence type="ECO:0000256" key="1">
    <source>
        <dbReference type="SAM" id="MobiDB-lite"/>
    </source>
</evidence>
<name>A0AAU9V0C1_EUPED</name>
<dbReference type="AlphaFoldDB" id="A0AAU9V0C1"/>
<dbReference type="EMBL" id="CAKOGL010000027">
    <property type="protein sequence ID" value="CAH2104726.1"/>
    <property type="molecule type" value="Genomic_DNA"/>
</dbReference>
<dbReference type="PANTHER" id="PTHR34344:SF1">
    <property type="entry name" value="BUBLIN COILED-COIL PROTEIN"/>
    <property type="match status" value="1"/>
</dbReference>
<comment type="caution">
    <text evidence="2">The sequence shown here is derived from an EMBL/GenBank/DDBJ whole genome shotgun (WGS) entry which is preliminary data.</text>
</comment>
<feature type="compositionally biased region" description="Basic and acidic residues" evidence="1">
    <location>
        <begin position="1"/>
        <end position="11"/>
    </location>
</feature>
<proteinExistence type="predicted"/>
<evidence type="ECO:0000313" key="2">
    <source>
        <dbReference type="EMBL" id="CAH2104726.1"/>
    </source>
</evidence>
<evidence type="ECO:0008006" key="4">
    <source>
        <dbReference type="Google" id="ProtNLM"/>
    </source>
</evidence>
<evidence type="ECO:0000313" key="3">
    <source>
        <dbReference type="Proteomes" id="UP001153954"/>
    </source>
</evidence>
<dbReference type="InterPro" id="IPR005374">
    <property type="entry name" value="BBLN_eukaryota"/>
</dbReference>
<dbReference type="Pfam" id="PF03670">
    <property type="entry name" value="UPF0184"/>
    <property type="match status" value="1"/>
</dbReference>
<protein>
    <recommendedName>
        <fullName evidence="4">Short coiled-coil protein</fullName>
    </recommendedName>
</protein>
<dbReference type="Proteomes" id="UP001153954">
    <property type="component" value="Unassembled WGS sequence"/>
</dbReference>
<dbReference type="PANTHER" id="PTHR34344">
    <property type="entry name" value="UPF0184 PROTEIN C9ORF16"/>
    <property type="match status" value="1"/>
</dbReference>
<sequence length="83" mass="9674">MVGSDDNKPNDSESAANNIESNEQNEDNVREEYVQLDTKLDELNQALDLLEQKNDDIHKRLKELLQSNKDIRQQLRHENAEIN</sequence>